<keyword evidence="2" id="KW-1185">Reference proteome</keyword>
<dbReference type="Gene3D" id="1.50.10.140">
    <property type="match status" value="1"/>
</dbReference>
<dbReference type="EMBL" id="CP017141">
    <property type="protein sequence ID" value="AOM76384.1"/>
    <property type="molecule type" value="Genomic_DNA"/>
</dbReference>
<sequence>MLNMILNKTIDFMKSNLLISLKLPLILTLFCSVLTSCSKEQQATSGEEVKAKPSGSPILTDLFRNSYRVYEMQRNAKGIYRDSKLFNGTDYHPASVANIGTGLISLCIADKMGWTSNGSQQAITTLQTILGQNPAFHLDVNTAGFPRHFVDMETGARAWNSEYSTIDAAIMVSGALFCKKYFSANTTIASLVDALYQSINWSKAIANPSTGAIYLSLDANGNGIGHTAVYNEYMIVAHLAYKAENGAGGPATTLWNNFYANTSNLPKSNYWGYQVLTDAPGSFLSDFIPQFCYYLCHPYAANTAYIQYMNNAMQADKKWWTFTSGISPYEWGLGAGSDPSGYHANRINDNSGKVVSPHIISGFIPINSSAKDDLLSLYNANKGVYTLPGTSHKILWRYSISNPSWRANEVQGIDFSSMLFGLASLPENCGTTFFSTYNDYNFPVYSFLPINLTIR</sequence>
<organism evidence="1 2">
    <name type="scientific">Pedobacter steynii</name>
    <dbReference type="NCBI Taxonomy" id="430522"/>
    <lineage>
        <taxon>Bacteria</taxon>
        <taxon>Pseudomonadati</taxon>
        <taxon>Bacteroidota</taxon>
        <taxon>Sphingobacteriia</taxon>
        <taxon>Sphingobacteriales</taxon>
        <taxon>Sphingobacteriaceae</taxon>
        <taxon>Pedobacter</taxon>
    </lineage>
</organism>
<name>A0A1D7QCR8_9SPHI</name>
<reference evidence="1 2" key="1">
    <citation type="submission" date="2016-08" db="EMBL/GenBank/DDBJ databases">
        <authorList>
            <person name="Seilhamer J.J."/>
        </authorList>
    </citation>
    <scope>NUCLEOTIDE SEQUENCE [LARGE SCALE GENOMIC DNA]</scope>
    <source>
        <strain evidence="1 2">DX4</strain>
    </source>
</reference>
<evidence type="ECO:0008006" key="3">
    <source>
        <dbReference type="Google" id="ProtNLM"/>
    </source>
</evidence>
<dbReference type="Proteomes" id="UP000094313">
    <property type="component" value="Chromosome"/>
</dbReference>
<dbReference type="AlphaFoldDB" id="A0A1D7QCR8"/>
<dbReference type="KEGG" id="psty:BFS30_03975"/>
<protein>
    <recommendedName>
        <fullName evidence="3">Glycoamylase-like domain-containing protein</fullName>
    </recommendedName>
</protein>
<accession>A0A1D7QCR8</accession>
<evidence type="ECO:0000313" key="1">
    <source>
        <dbReference type="EMBL" id="AOM76384.1"/>
    </source>
</evidence>
<evidence type="ECO:0000313" key="2">
    <source>
        <dbReference type="Proteomes" id="UP000094313"/>
    </source>
</evidence>
<gene>
    <name evidence="1" type="ORF">BFS30_03975</name>
</gene>
<proteinExistence type="predicted"/>